<dbReference type="GO" id="GO:0016407">
    <property type="term" value="F:acetyltransferase activity"/>
    <property type="evidence" value="ECO:0007669"/>
    <property type="project" value="InterPro"/>
</dbReference>
<organism evidence="3 4">
    <name type="scientific">Alkalibacter rhizosphaerae</name>
    <dbReference type="NCBI Taxonomy" id="2815577"/>
    <lineage>
        <taxon>Bacteria</taxon>
        <taxon>Bacillati</taxon>
        <taxon>Bacillota</taxon>
        <taxon>Clostridia</taxon>
        <taxon>Eubacteriales</taxon>
        <taxon>Eubacteriaceae</taxon>
        <taxon>Alkalibacter</taxon>
    </lineage>
</organism>
<dbReference type="KEGG" id="alka:J0B03_04895"/>
<evidence type="ECO:0000313" key="4">
    <source>
        <dbReference type="Proteomes" id="UP000663499"/>
    </source>
</evidence>
<sequence>MENSKFNVKEYLERIDYNGELEVNAKLLHDLHVGHVTHIPFENLDQLQGKTISLDRDDLFEKIVLNKRGGYCFEMNGLFSHVLKEVGFQVSDVFARVYRPGFGYSGRSHQVIIVEIDGEQWMADVGFGGNGPIAPVKLVEGVDQEQFGRFYRIKTDPLYEYVMEFKAGDEYETVYSFTSEPCHAMDYDIANWFTSTHPNSIFRKVIMCTMPTEKGRVSIFDNNLKIIQNGLVTEKTMNSDFEINNVLEKYYGITLQDDYLEKASSR</sequence>
<dbReference type="EMBL" id="CP071444">
    <property type="protein sequence ID" value="QSX09406.1"/>
    <property type="molecule type" value="Genomic_DNA"/>
</dbReference>
<dbReference type="SUPFAM" id="SSF54001">
    <property type="entry name" value="Cysteine proteinases"/>
    <property type="match status" value="1"/>
</dbReference>
<protein>
    <submittedName>
        <fullName evidence="3">Arylamine N-acetyltransferase</fullName>
    </submittedName>
</protein>
<dbReference type="InterPro" id="IPR053710">
    <property type="entry name" value="Arylamine_NAT_domain_sf"/>
</dbReference>
<gene>
    <name evidence="3" type="ORF">J0B03_04895</name>
</gene>
<evidence type="ECO:0000256" key="2">
    <source>
        <dbReference type="RuleBase" id="RU003452"/>
    </source>
</evidence>
<evidence type="ECO:0000313" key="3">
    <source>
        <dbReference type="EMBL" id="QSX09406.1"/>
    </source>
</evidence>
<comment type="similarity">
    <text evidence="1 2">Belongs to the arylamine N-acetyltransferase family.</text>
</comment>
<dbReference type="PANTHER" id="PTHR11786:SF0">
    <property type="entry name" value="ARYLAMINE N-ACETYLTRANSFERASE 4-RELATED"/>
    <property type="match status" value="1"/>
</dbReference>
<accession>A0A974XP28</accession>
<keyword evidence="4" id="KW-1185">Reference proteome</keyword>
<name>A0A974XP28_9FIRM</name>
<dbReference type="PANTHER" id="PTHR11786">
    <property type="entry name" value="N-HYDROXYARYLAMINE O-ACETYLTRANSFERASE"/>
    <property type="match status" value="1"/>
</dbReference>
<dbReference type="Proteomes" id="UP000663499">
    <property type="component" value="Chromosome"/>
</dbReference>
<reference evidence="3" key="1">
    <citation type="submission" date="2021-03" db="EMBL/GenBank/DDBJ databases">
        <title>Alkalibacter marinus sp. nov., isolated from tidal flat sediment.</title>
        <authorList>
            <person name="Namirimu T."/>
            <person name="Yang J.-A."/>
            <person name="Yang S.-H."/>
            <person name="Kim Y.-J."/>
            <person name="Kwon K.K."/>
        </authorList>
    </citation>
    <scope>NUCLEOTIDE SEQUENCE</scope>
    <source>
        <strain evidence="3">ES005</strain>
    </source>
</reference>
<dbReference type="PRINTS" id="PR01543">
    <property type="entry name" value="ANATRNSFRASE"/>
</dbReference>
<dbReference type="InterPro" id="IPR038765">
    <property type="entry name" value="Papain-like_cys_pep_sf"/>
</dbReference>
<dbReference type="InterPro" id="IPR001447">
    <property type="entry name" value="Arylamine_N-AcTrfase"/>
</dbReference>
<proteinExistence type="inferred from homology"/>
<dbReference type="RefSeq" id="WP_207300741.1">
    <property type="nucleotide sequence ID" value="NZ_CP071444.1"/>
</dbReference>
<dbReference type="Gene3D" id="3.30.2140.20">
    <property type="match status" value="1"/>
</dbReference>
<evidence type="ECO:0000256" key="1">
    <source>
        <dbReference type="ARBA" id="ARBA00006547"/>
    </source>
</evidence>
<dbReference type="Pfam" id="PF00797">
    <property type="entry name" value="Acetyltransf_2"/>
    <property type="match status" value="1"/>
</dbReference>
<dbReference type="AlphaFoldDB" id="A0A974XP28"/>